<accession>A0A319DKK8</accession>
<dbReference type="AlphaFoldDB" id="A0A319DKK8"/>
<reference evidence="1 2" key="1">
    <citation type="submission" date="2018-02" db="EMBL/GenBank/DDBJ databases">
        <title>The genomes of Aspergillus section Nigri reveals drivers in fungal speciation.</title>
        <authorList>
            <consortium name="DOE Joint Genome Institute"/>
            <person name="Vesth T.C."/>
            <person name="Nybo J."/>
            <person name="Theobald S."/>
            <person name="Brandl J."/>
            <person name="Frisvad J.C."/>
            <person name="Nielsen K.F."/>
            <person name="Lyhne E.K."/>
            <person name="Kogle M.E."/>
            <person name="Kuo A."/>
            <person name="Riley R."/>
            <person name="Clum A."/>
            <person name="Nolan M."/>
            <person name="Lipzen A."/>
            <person name="Salamov A."/>
            <person name="Henrissat B."/>
            <person name="Wiebenga A."/>
            <person name="De vries R.P."/>
            <person name="Grigoriev I.V."/>
            <person name="Mortensen U.H."/>
            <person name="Andersen M.R."/>
            <person name="Baker S.E."/>
        </authorList>
    </citation>
    <scope>NUCLEOTIDE SEQUENCE [LARGE SCALE GENOMIC DNA]</scope>
    <source>
        <strain evidence="1 2">CBS 707.79</strain>
    </source>
</reference>
<gene>
    <name evidence="1" type="ORF">BO71DRAFT_426429</name>
</gene>
<proteinExistence type="predicted"/>
<sequence>MARVSPALLHSQSRILAPKRSNLRLSYLKTILESSDLFEPPIPHNTTTTTTLENSRKYSYTLATTAHALVTSTSTSSLPPDLANPRPALHRIPSLQPKSQKYHIRPYGMAPVPALCIEASATWKLSPASDCGGLEQETSTSVLLQVGTSAPTPVGFEGRVFAD</sequence>
<name>A0A319DKK8_9EURO</name>
<organism evidence="1 2">
    <name type="scientific">Aspergillus ellipticus CBS 707.79</name>
    <dbReference type="NCBI Taxonomy" id="1448320"/>
    <lineage>
        <taxon>Eukaryota</taxon>
        <taxon>Fungi</taxon>
        <taxon>Dikarya</taxon>
        <taxon>Ascomycota</taxon>
        <taxon>Pezizomycotina</taxon>
        <taxon>Eurotiomycetes</taxon>
        <taxon>Eurotiomycetidae</taxon>
        <taxon>Eurotiales</taxon>
        <taxon>Aspergillaceae</taxon>
        <taxon>Aspergillus</taxon>
        <taxon>Aspergillus subgen. Circumdati</taxon>
    </lineage>
</organism>
<dbReference type="Proteomes" id="UP000247810">
    <property type="component" value="Unassembled WGS sequence"/>
</dbReference>
<keyword evidence="2" id="KW-1185">Reference proteome</keyword>
<dbReference type="OrthoDB" id="3549294at2759"/>
<dbReference type="EMBL" id="KZ825815">
    <property type="protein sequence ID" value="PYH98086.1"/>
    <property type="molecule type" value="Genomic_DNA"/>
</dbReference>
<evidence type="ECO:0000313" key="1">
    <source>
        <dbReference type="EMBL" id="PYH98086.1"/>
    </source>
</evidence>
<dbReference type="VEuPathDB" id="FungiDB:BO71DRAFT_426429"/>
<evidence type="ECO:0000313" key="2">
    <source>
        <dbReference type="Proteomes" id="UP000247810"/>
    </source>
</evidence>
<protein>
    <submittedName>
        <fullName evidence="1">Uncharacterized protein</fullName>
    </submittedName>
</protein>